<feature type="region of interest" description="Disordered" evidence="1">
    <location>
        <begin position="1"/>
        <end position="32"/>
    </location>
</feature>
<name>A0ABP1BJT1_9BRYO</name>
<keyword evidence="2" id="KW-1133">Transmembrane helix</keyword>
<evidence type="ECO:0000313" key="3">
    <source>
        <dbReference type="EMBL" id="CAK9875881.1"/>
    </source>
</evidence>
<gene>
    <name evidence="3" type="ORF">CSSPJE1EN2_LOCUS18103</name>
</gene>
<sequence>MEAGRRGKAPRKLEETSSSKSEPNTQRLTCHGLEGGRYGGHAVLVLIDQRGEVRKSTGFMTADLQSTDSMTSALRSIRRLHAHCSALNLQAMTVAMLSFFLSFSPVYLRNPHNNTLKQARSGYEQP</sequence>
<dbReference type="EMBL" id="OZ023706">
    <property type="protein sequence ID" value="CAK9875881.1"/>
    <property type="molecule type" value="Genomic_DNA"/>
</dbReference>
<evidence type="ECO:0000313" key="4">
    <source>
        <dbReference type="Proteomes" id="UP001497522"/>
    </source>
</evidence>
<feature type="compositionally biased region" description="Polar residues" evidence="1">
    <location>
        <begin position="18"/>
        <end position="28"/>
    </location>
</feature>
<keyword evidence="2" id="KW-0472">Membrane</keyword>
<accession>A0ABP1BJT1</accession>
<keyword evidence="2" id="KW-0812">Transmembrane</keyword>
<dbReference type="Proteomes" id="UP001497522">
    <property type="component" value="Chromosome 5"/>
</dbReference>
<keyword evidence="4" id="KW-1185">Reference proteome</keyword>
<organism evidence="3 4">
    <name type="scientific">Sphagnum jensenii</name>
    <dbReference type="NCBI Taxonomy" id="128206"/>
    <lineage>
        <taxon>Eukaryota</taxon>
        <taxon>Viridiplantae</taxon>
        <taxon>Streptophyta</taxon>
        <taxon>Embryophyta</taxon>
        <taxon>Bryophyta</taxon>
        <taxon>Sphagnophytina</taxon>
        <taxon>Sphagnopsida</taxon>
        <taxon>Sphagnales</taxon>
        <taxon>Sphagnaceae</taxon>
        <taxon>Sphagnum</taxon>
    </lineage>
</organism>
<feature type="compositionally biased region" description="Basic residues" evidence="1">
    <location>
        <begin position="1"/>
        <end position="10"/>
    </location>
</feature>
<feature type="transmembrane region" description="Helical" evidence="2">
    <location>
        <begin position="86"/>
        <end position="108"/>
    </location>
</feature>
<proteinExistence type="predicted"/>
<protein>
    <submittedName>
        <fullName evidence="3">Uncharacterized protein</fullName>
    </submittedName>
</protein>
<evidence type="ECO:0000256" key="1">
    <source>
        <dbReference type="SAM" id="MobiDB-lite"/>
    </source>
</evidence>
<evidence type="ECO:0000256" key="2">
    <source>
        <dbReference type="SAM" id="Phobius"/>
    </source>
</evidence>
<reference evidence="3" key="1">
    <citation type="submission" date="2024-03" db="EMBL/GenBank/DDBJ databases">
        <authorList>
            <consortium name="ELIXIR-Norway"/>
            <consortium name="Elixir Norway"/>
        </authorList>
    </citation>
    <scope>NUCLEOTIDE SEQUENCE</scope>
</reference>